<evidence type="ECO:0000313" key="3">
    <source>
        <dbReference type="Proteomes" id="UP000260773"/>
    </source>
</evidence>
<evidence type="ECO:0000259" key="1">
    <source>
        <dbReference type="Pfam" id="PF04326"/>
    </source>
</evidence>
<dbReference type="PANTHER" id="PTHR30595">
    <property type="entry name" value="GLPR-RELATED TRANSCRIPTIONAL REPRESSOR"/>
    <property type="match status" value="1"/>
</dbReference>
<feature type="domain" description="Schlafen AlbA-2" evidence="1">
    <location>
        <begin position="5"/>
        <end position="120"/>
    </location>
</feature>
<gene>
    <name evidence="2" type="ORF">DW070_14520</name>
</gene>
<dbReference type="Pfam" id="PF13749">
    <property type="entry name" value="HATPase_c_4"/>
    <property type="match status" value="1"/>
</dbReference>
<dbReference type="Proteomes" id="UP000260773">
    <property type="component" value="Unassembled WGS sequence"/>
</dbReference>
<protein>
    <submittedName>
        <fullName evidence="2">Winged helix-turn-helix transcriptional regulator</fullName>
    </submittedName>
</protein>
<dbReference type="Gene3D" id="1.10.10.10">
    <property type="entry name" value="Winged helix-like DNA-binding domain superfamily/Winged helix DNA-binding domain"/>
    <property type="match status" value="1"/>
</dbReference>
<dbReference type="Gene3D" id="3.30.565.60">
    <property type="match status" value="1"/>
</dbReference>
<dbReference type="SUPFAM" id="SSF46785">
    <property type="entry name" value="Winged helix' DNA-binding domain"/>
    <property type="match status" value="1"/>
</dbReference>
<dbReference type="InterPro" id="IPR036390">
    <property type="entry name" value="WH_DNA-bd_sf"/>
</dbReference>
<evidence type="ECO:0000313" key="2">
    <source>
        <dbReference type="EMBL" id="RGB74950.1"/>
    </source>
</evidence>
<dbReference type="PANTHER" id="PTHR30595:SF6">
    <property type="entry name" value="SCHLAFEN ALBA-2 DOMAIN-CONTAINING PROTEIN"/>
    <property type="match status" value="1"/>
</dbReference>
<dbReference type="Pfam" id="PF04326">
    <property type="entry name" value="SLFN_AlbA_2"/>
    <property type="match status" value="1"/>
</dbReference>
<name>A0A3E2TG85_9FIRM</name>
<dbReference type="InterPro" id="IPR036388">
    <property type="entry name" value="WH-like_DNA-bd_sf"/>
</dbReference>
<dbReference type="Gene3D" id="3.30.950.30">
    <property type="entry name" value="Schlafen, AAA domain"/>
    <property type="match status" value="1"/>
</dbReference>
<proteinExistence type="predicted"/>
<dbReference type="InterPro" id="IPR038475">
    <property type="entry name" value="RecG_C_sf"/>
</dbReference>
<sequence length="454" mass="51762">MVFRESETVELKEVVVDDIKKEIIAFANCDGGKLYIGVRDDGTVVGVDNPDRTALQISNMARDAIKPDITMFMHYETIEESGKKIVAIDIQRGTDRPYYIAKKGMRPEGVYVRQGYSAVPATDTAIRHMIKETDGDRFEAMRSLNQELTFNAVKKAFEQRNVDFGVQQMRTLKIIDSDGLYSNLAMLLSDQCTHTIKVAVFQGTDQTVFRDRKEFAGSLMQQMNDVYTFIDFRNQTHAAIEGLLRIDTRDYPEIAVREALLNLLVHRDYSFSASALISMYEDRIEFVSIGGLVPGIELEDVMAGISICRNQDLANVFYRLQLIEAYGTGISKMMMAYRDMLQKPVIETTKNTFKIILPNVNVQKQYAQTKPPVYRVEDQSMQYSYNAAEIKGLSDEEEIILEYIGKHDRLTKQQAAELLEVSASTATRLLKRMVESHMLKRNGKARNTYYTEIK</sequence>
<dbReference type="AlphaFoldDB" id="A0A3E2TG85"/>
<dbReference type="EMBL" id="QVEP01000050">
    <property type="protein sequence ID" value="RGB74950.1"/>
    <property type="molecule type" value="Genomic_DNA"/>
</dbReference>
<organism evidence="2 3">
    <name type="scientific">Coprococcus catus</name>
    <dbReference type="NCBI Taxonomy" id="116085"/>
    <lineage>
        <taxon>Bacteria</taxon>
        <taxon>Bacillati</taxon>
        <taxon>Bacillota</taxon>
        <taxon>Clostridia</taxon>
        <taxon>Lachnospirales</taxon>
        <taxon>Lachnospiraceae</taxon>
        <taxon>Coprococcus</taxon>
    </lineage>
</organism>
<dbReference type="Pfam" id="PF13412">
    <property type="entry name" value="HTH_24"/>
    <property type="match status" value="1"/>
</dbReference>
<comment type="caution">
    <text evidence="2">The sequence shown here is derived from an EMBL/GenBank/DDBJ whole genome shotgun (WGS) entry which is preliminary data.</text>
</comment>
<dbReference type="InterPro" id="IPR007421">
    <property type="entry name" value="Schlafen_AlbA_2_dom"/>
</dbReference>
<accession>A0A3E2TG85</accession>
<dbReference type="InterPro" id="IPR038461">
    <property type="entry name" value="Schlafen_AlbA_2_dom_sf"/>
</dbReference>
<reference evidence="2 3" key="1">
    <citation type="submission" date="2018-08" db="EMBL/GenBank/DDBJ databases">
        <title>A genome reference for cultivated species of the human gut microbiota.</title>
        <authorList>
            <person name="Zou Y."/>
            <person name="Xue W."/>
            <person name="Luo G."/>
        </authorList>
    </citation>
    <scope>NUCLEOTIDE SEQUENCE [LARGE SCALE GENOMIC DNA]</scope>
    <source>
        <strain evidence="2 3">AF45-17</strain>
    </source>
</reference>